<keyword evidence="5" id="KW-0378">Hydrolase</keyword>
<dbReference type="NCBIfam" id="TIGR01549">
    <property type="entry name" value="HAD-SF-IA-v1"/>
    <property type="match status" value="1"/>
</dbReference>
<dbReference type="SUPFAM" id="SSF56784">
    <property type="entry name" value="HAD-like"/>
    <property type="match status" value="1"/>
</dbReference>
<proteinExistence type="inferred from homology"/>
<evidence type="ECO:0000256" key="3">
    <source>
        <dbReference type="ARBA" id="ARBA00006171"/>
    </source>
</evidence>
<name>A0ABY5ZQJ8_9BACT</name>
<dbReference type="EMBL" id="CP092109">
    <property type="protein sequence ID" value="UWZ80774.1"/>
    <property type="molecule type" value="Genomic_DNA"/>
</dbReference>
<dbReference type="PANTHER" id="PTHR43434:SF1">
    <property type="entry name" value="PHOSPHOGLYCOLATE PHOSPHATASE"/>
    <property type="match status" value="1"/>
</dbReference>
<dbReference type="Gene3D" id="1.10.150.240">
    <property type="entry name" value="Putative phosphatase, domain 2"/>
    <property type="match status" value="1"/>
</dbReference>
<evidence type="ECO:0000313" key="6">
    <source>
        <dbReference type="Proteomes" id="UP001060414"/>
    </source>
</evidence>
<dbReference type="InterPro" id="IPR023198">
    <property type="entry name" value="PGP-like_dom2"/>
</dbReference>
<evidence type="ECO:0000256" key="2">
    <source>
        <dbReference type="ARBA" id="ARBA00004818"/>
    </source>
</evidence>
<accession>A0ABY5ZQJ8</accession>
<evidence type="ECO:0000256" key="4">
    <source>
        <dbReference type="ARBA" id="ARBA00013078"/>
    </source>
</evidence>
<dbReference type="RefSeq" id="WP_260749138.1">
    <property type="nucleotide sequence ID" value="NZ_CP092109.1"/>
</dbReference>
<gene>
    <name evidence="5" type="ORF">L9S41_05065</name>
</gene>
<comment type="similarity">
    <text evidence="3">Belongs to the HAD-like hydrolase superfamily. CbbY/CbbZ/Gph/YieH family.</text>
</comment>
<sequence length="214" mass="23119">MAVALRSYLLDLDGTLVDSLADLAGAVNALRVELGLPPLDLTRVRAYVGDGARMLVTRALPPDLFSEENLARFLALYRHRLLDHTRPYPGIETFLDAHAPQQLAVVTNKPLQLSLELLRGLGLAQRFAVILGGDSCAAKKPDPLPVLEALRRLGAEPRNSVMIGDHHTDLRAGQAAGTATCFCAWGYGHDAGLSPDFRAELPDDLPRLFPGARA</sequence>
<dbReference type="EC" id="3.1.3.18" evidence="4"/>
<organism evidence="5 6">
    <name type="scientific">Geoalkalibacter halelectricus</name>
    <dbReference type="NCBI Taxonomy" id="2847045"/>
    <lineage>
        <taxon>Bacteria</taxon>
        <taxon>Pseudomonadati</taxon>
        <taxon>Thermodesulfobacteriota</taxon>
        <taxon>Desulfuromonadia</taxon>
        <taxon>Desulfuromonadales</taxon>
        <taxon>Geoalkalibacteraceae</taxon>
        <taxon>Geoalkalibacter</taxon>
    </lineage>
</organism>
<comment type="catalytic activity">
    <reaction evidence="1">
        <text>2-phosphoglycolate + H2O = glycolate + phosphate</text>
        <dbReference type="Rhea" id="RHEA:14369"/>
        <dbReference type="ChEBI" id="CHEBI:15377"/>
        <dbReference type="ChEBI" id="CHEBI:29805"/>
        <dbReference type="ChEBI" id="CHEBI:43474"/>
        <dbReference type="ChEBI" id="CHEBI:58033"/>
        <dbReference type="EC" id="3.1.3.18"/>
    </reaction>
</comment>
<dbReference type="InterPro" id="IPR050155">
    <property type="entry name" value="HAD-like_hydrolase_sf"/>
</dbReference>
<dbReference type="Gene3D" id="3.40.50.1000">
    <property type="entry name" value="HAD superfamily/HAD-like"/>
    <property type="match status" value="1"/>
</dbReference>
<reference evidence="5" key="1">
    <citation type="journal article" date="2022" name="Environ. Microbiol.">
        <title>Geoalkalibacter halelectricus SAP #1 sp. nov. possessing extracellular electron transfer and mineral#reducing capabilities from a haloalkaline environment.</title>
        <authorList>
            <person name="Yadav S."/>
            <person name="Singh R."/>
            <person name="Sundharam S.S."/>
            <person name="Chaudhary S."/>
            <person name="Krishnamurthi S."/>
            <person name="Patil S.A."/>
        </authorList>
    </citation>
    <scope>NUCLEOTIDE SEQUENCE</scope>
    <source>
        <strain evidence="5">SAP-1</strain>
    </source>
</reference>
<dbReference type="GO" id="GO:0016787">
    <property type="term" value="F:hydrolase activity"/>
    <property type="evidence" value="ECO:0007669"/>
    <property type="project" value="UniProtKB-KW"/>
</dbReference>
<dbReference type="InterPro" id="IPR036412">
    <property type="entry name" value="HAD-like_sf"/>
</dbReference>
<dbReference type="SFLD" id="SFLDG01129">
    <property type="entry name" value="C1.5:_HAD__Beta-PGM__Phosphata"/>
    <property type="match status" value="1"/>
</dbReference>
<dbReference type="SFLD" id="SFLDS00003">
    <property type="entry name" value="Haloacid_Dehalogenase"/>
    <property type="match status" value="1"/>
</dbReference>
<comment type="pathway">
    <text evidence="2">Organic acid metabolism; glycolate biosynthesis; glycolate from 2-phosphoglycolate: step 1/1.</text>
</comment>
<dbReference type="Proteomes" id="UP001060414">
    <property type="component" value="Chromosome"/>
</dbReference>
<dbReference type="InterPro" id="IPR023214">
    <property type="entry name" value="HAD_sf"/>
</dbReference>
<evidence type="ECO:0000313" key="5">
    <source>
        <dbReference type="EMBL" id="UWZ80774.1"/>
    </source>
</evidence>
<dbReference type="InterPro" id="IPR006439">
    <property type="entry name" value="HAD-SF_hydro_IA"/>
</dbReference>
<protein>
    <recommendedName>
        <fullName evidence="4">phosphoglycolate phosphatase</fullName>
        <ecNumber evidence="4">3.1.3.18</ecNumber>
    </recommendedName>
</protein>
<dbReference type="Pfam" id="PF13419">
    <property type="entry name" value="HAD_2"/>
    <property type="match status" value="1"/>
</dbReference>
<keyword evidence="6" id="KW-1185">Reference proteome</keyword>
<evidence type="ECO:0000256" key="1">
    <source>
        <dbReference type="ARBA" id="ARBA00000830"/>
    </source>
</evidence>
<dbReference type="NCBIfam" id="TIGR01509">
    <property type="entry name" value="HAD-SF-IA-v3"/>
    <property type="match status" value="1"/>
</dbReference>
<dbReference type="InterPro" id="IPR041492">
    <property type="entry name" value="HAD_2"/>
</dbReference>
<dbReference type="PANTHER" id="PTHR43434">
    <property type="entry name" value="PHOSPHOGLYCOLATE PHOSPHATASE"/>
    <property type="match status" value="1"/>
</dbReference>